<dbReference type="InterPro" id="IPR000873">
    <property type="entry name" value="AMP-dep_synth/lig_dom"/>
</dbReference>
<evidence type="ECO:0000313" key="4">
    <source>
        <dbReference type="Proteomes" id="UP000533476"/>
    </source>
</evidence>
<accession>A0A7Y0L765</accession>
<organism evidence="3 4">
    <name type="scientific">Sulfobacillus harzensis</name>
    <dbReference type="NCBI Taxonomy" id="2729629"/>
    <lineage>
        <taxon>Bacteria</taxon>
        <taxon>Bacillati</taxon>
        <taxon>Bacillota</taxon>
        <taxon>Clostridia</taxon>
        <taxon>Eubacteriales</taxon>
        <taxon>Clostridiales Family XVII. Incertae Sedis</taxon>
        <taxon>Sulfobacillus</taxon>
    </lineage>
</organism>
<gene>
    <name evidence="3" type="ORF">HIJ39_19845</name>
</gene>
<dbReference type="RefSeq" id="WP_169102778.1">
    <property type="nucleotide sequence ID" value="NZ_JABBVZ010000123.1"/>
</dbReference>
<dbReference type="Proteomes" id="UP000533476">
    <property type="component" value="Unassembled WGS sequence"/>
</dbReference>
<keyword evidence="4" id="KW-1185">Reference proteome</keyword>
<protein>
    <submittedName>
        <fullName evidence="3">Long-chain fatty acid--CoA ligase</fullName>
    </submittedName>
</protein>
<dbReference type="InterPro" id="IPR042099">
    <property type="entry name" value="ANL_N_sf"/>
</dbReference>
<dbReference type="InterPro" id="IPR045851">
    <property type="entry name" value="AMP-bd_C_sf"/>
</dbReference>
<dbReference type="Gene3D" id="3.30.300.30">
    <property type="match status" value="1"/>
</dbReference>
<dbReference type="InterPro" id="IPR025110">
    <property type="entry name" value="AMP-bd_C"/>
</dbReference>
<dbReference type="PANTHER" id="PTHR43767:SF11">
    <property type="entry name" value="MEDIUM-CHAIN-FATTY-ACID--COA LIGASE"/>
    <property type="match status" value="1"/>
</dbReference>
<feature type="domain" description="AMP-dependent synthetase/ligase" evidence="1">
    <location>
        <begin position="11"/>
        <end position="376"/>
    </location>
</feature>
<keyword evidence="3" id="KW-0436">Ligase</keyword>
<dbReference type="InterPro" id="IPR020845">
    <property type="entry name" value="AMP-binding_CS"/>
</dbReference>
<sequence>MRSLLVHETLRDAAYQYESTPVVSSAVTYTYGSIYERTVRLADSLTRLGIRRGTMVGVMDVNSHRYFELHHALSMVGAVIHTINFRLSPQDILWTIGQAHDEWLFLWNGFGTLTDVVAPACPHVVWMSEAAGPDREPDYETLVAEGRFRVPDIAGTIAPSDVYSVFYTTGTTGRPKGIRYTHQQMLSGALQIAHALALQDTGANLTGSDVIMPLIPFFHIHGWGVPFIAPYLGAPLVLPERSGPEEQVELIRQHEVTWSNMVPTQLFMLLEATSDPLPLKVLTGGSPLSSGLARQADRQGIQFSLIYGGSDQLGSAISAAPGLTGPQRLDALGSRLTPFPMVRMEVRDSAANQVPSDGATLGELWIQSPWLPDGYLDNPEASDAAFVGGWFRSGDLAVRYPDGQISVMDRIKDAIKSGGEWVAGSVIESIISELPGVHSVAVIAIPDARWGERPKAVIAAGSGVDADRVQQALSRAVDEGRLAKFWIPDVMEFVESLPMTSAGKINKTQLRNASR</sequence>
<dbReference type="SUPFAM" id="SSF56801">
    <property type="entry name" value="Acetyl-CoA synthetase-like"/>
    <property type="match status" value="1"/>
</dbReference>
<evidence type="ECO:0000259" key="1">
    <source>
        <dbReference type="Pfam" id="PF00501"/>
    </source>
</evidence>
<dbReference type="PANTHER" id="PTHR43767">
    <property type="entry name" value="LONG-CHAIN-FATTY-ACID--COA LIGASE"/>
    <property type="match status" value="1"/>
</dbReference>
<dbReference type="Pfam" id="PF13193">
    <property type="entry name" value="AMP-binding_C"/>
    <property type="match status" value="1"/>
</dbReference>
<comment type="caution">
    <text evidence="3">The sequence shown here is derived from an EMBL/GenBank/DDBJ whole genome shotgun (WGS) entry which is preliminary data.</text>
</comment>
<dbReference type="Pfam" id="PF00501">
    <property type="entry name" value="AMP-binding"/>
    <property type="match status" value="1"/>
</dbReference>
<dbReference type="PROSITE" id="PS00455">
    <property type="entry name" value="AMP_BINDING"/>
    <property type="match status" value="1"/>
</dbReference>
<dbReference type="InterPro" id="IPR050237">
    <property type="entry name" value="ATP-dep_AMP-bd_enzyme"/>
</dbReference>
<evidence type="ECO:0000313" key="3">
    <source>
        <dbReference type="EMBL" id="NMP24569.1"/>
    </source>
</evidence>
<dbReference type="Gene3D" id="3.40.50.12780">
    <property type="entry name" value="N-terminal domain of ligase-like"/>
    <property type="match status" value="1"/>
</dbReference>
<evidence type="ECO:0000259" key="2">
    <source>
        <dbReference type="Pfam" id="PF13193"/>
    </source>
</evidence>
<dbReference type="AlphaFoldDB" id="A0A7Y0L765"/>
<dbReference type="GO" id="GO:0016877">
    <property type="term" value="F:ligase activity, forming carbon-sulfur bonds"/>
    <property type="evidence" value="ECO:0007669"/>
    <property type="project" value="UniProtKB-ARBA"/>
</dbReference>
<dbReference type="EMBL" id="JABBVZ010000123">
    <property type="protein sequence ID" value="NMP24569.1"/>
    <property type="molecule type" value="Genomic_DNA"/>
</dbReference>
<feature type="domain" description="AMP-binding enzyme C-terminal" evidence="2">
    <location>
        <begin position="427"/>
        <end position="504"/>
    </location>
</feature>
<reference evidence="3 4" key="1">
    <citation type="submission" date="2020-04" db="EMBL/GenBank/DDBJ databases">
        <authorList>
            <person name="Zhang R."/>
            <person name="Schippers A."/>
        </authorList>
    </citation>
    <scope>NUCLEOTIDE SEQUENCE [LARGE SCALE GENOMIC DNA]</scope>
    <source>
        <strain evidence="3 4">DSM 109850</strain>
    </source>
</reference>
<proteinExistence type="predicted"/>
<name>A0A7Y0L765_9FIRM</name>